<evidence type="ECO:0000313" key="1">
    <source>
        <dbReference type="EMBL" id="MFD3223912.1"/>
    </source>
</evidence>
<sequence>MPMTLEDFKAHREQFGLKDFVTMHTEEYRQALKDGAILWIDHHDFVRSTFSEEIFATNHEQLDALIQHLKNYRERMTEPPEWMSEK</sequence>
<reference evidence="1 2" key="1">
    <citation type="submission" date="2024-09" db="EMBL/GenBank/DDBJ databases">
        <title>Genomes of Rahnella.</title>
        <authorList>
            <person name="Mnguni F.C."/>
            <person name="Shin G.Y."/>
            <person name="Coutinho T."/>
        </authorList>
    </citation>
    <scope>NUCLEOTIDE SEQUENCE [LARGE SCALE GENOMIC DNA]</scope>
    <source>
        <strain evidence="1 2">20WA0057</strain>
    </source>
</reference>
<dbReference type="RefSeq" id="WP_379671779.1">
    <property type="nucleotide sequence ID" value="NZ_JBHUCJ010000019.1"/>
</dbReference>
<name>A0ABW6C861_RAHSY</name>
<organism evidence="1 2">
    <name type="scientific">Rahnella sp. (strain Y9602)</name>
    <dbReference type="NCBI Taxonomy" id="2703885"/>
    <lineage>
        <taxon>Bacteria</taxon>
        <taxon>Pseudomonadati</taxon>
        <taxon>Pseudomonadota</taxon>
        <taxon>Gammaproteobacteria</taxon>
        <taxon>Enterobacterales</taxon>
        <taxon>Yersiniaceae</taxon>
        <taxon>Rahnella</taxon>
    </lineage>
</organism>
<keyword evidence="2" id="KW-1185">Reference proteome</keyword>
<comment type="caution">
    <text evidence="1">The sequence shown here is derived from an EMBL/GenBank/DDBJ whole genome shotgun (WGS) entry which is preliminary data.</text>
</comment>
<accession>A0ABW6C861</accession>
<dbReference type="EMBL" id="JBHUCJ010000019">
    <property type="protein sequence ID" value="MFD3223912.1"/>
    <property type="molecule type" value="Genomic_DNA"/>
</dbReference>
<gene>
    <name evidence="1" type="ORF">ACFPK4_10230</name>
</gene>
<proteinExistence type="predicted"/>
<dbReference type="Proteomes" id="UP001598201">
    <property type="component" value="Unassembled WGS sequence"/>
</dbReference>
<evidence type="ECO:0000313" key="2">
    <source>
        <dbReference type="Proteomes" id="UP001598201"/>
    </source>
</evidence>
<protein>
    <submittedName>
        <fullName evidence="1">Uncharacterized protein</fullName>
    </submittedName>
</protein>